<protein>
    <submittedName>
        <fullName evidence="2">Uncharacterized protein</fullName>
    </submittedName>
</protein>
<comment type="caution">
    <text evidence="2">The sequence shown here is derived from an EMBL/GenBank/DDBJ whole genome shotgun (WGS) entry which is preliminary data.</text>
</comment>
<dbReference type="Pfam" id="PF26135">
    <property type="entry name" value="YuzI"/>
    <property type="match status" value="1"/>
</dbReference>
<sequence length="69" mass="7977">MMLVRVFFLFLGFGFAVVGGVTIIAFLNVMTTGEGFYGYIQFMLERVETYLFFAGLVMMWLSIYFPSFK</sequence>
<dbReference type="EMBL" id="BMIR01000019">
    <property type="protein sequence ID" value="GGE51130.1"/>
    <property type="molecule type" value="Genomic_DNA"/>
</dbReference>
<keyword evidence="1" id="KW-0472">Membrane</keyword>
<accession>A0A8J2YL59</accession>
<evidence type="ECO:0000313" key="3">
    <source>
        <dbReference type="Proteomes" id="UP000628775"/>
    </source>
</evidence>
<gene>
    <name evidence="2" type="ORF">GCM10011391_32400</name>
</gene>
<evidence type="ECO:0000313" key="2">
    <source>
        <dbReference type="EMBL" id="GGE51130.1"/>
    </source>
</evidence>
<feature type="transmembrane region" description="Helical" evidence="1">
    <location>
        <begin position="50"/>
        <end position="68"/>
    </location>
</feature>
<dbReference type="RefSeq" id="WP_373285729.1">
    <property type="nucleotide sequence ID" value="NZ_BMIR01000019.1"/>
</dbReference>
<name>A0A8J2YL59_9BACL</name>
<proteinExistence type="predicted"/>
<reference evidence="2" key="2">
    <citation type="submission" date="2020-09" db="EMBL/GenBank/DDBJ databases">
        <authorList>
            <person name="Sun Q."/>
            <person name="Zhou Y."/>
        </authorList>
    </citation>
    <scope>NUCLEOTIDE SEQUENCE</scope>
    <source>
        <strain evidence="2">CGMCC 1.15371</strain>
    </source>
</reference>
<dbReference type="Proteomes" id="UP000628775">
    <property type="component" value="Unassembled WGS sequence"/>
</dbReference>
<keyword evidence="1" id="KW-0812">Transmembrane</keyword>
<evidence type="ECO:0000256" key="1">
    <source>
        <dbReference type="SAM" id="Phobius"/>
    </source>
</evidence>
<feature type="transmembrane region" description="Helical" evidence="1">
    <location>
        <begin position="7"/>
        <end position="30"/>
    </location>
</feature>
<keyword evidence="3" id="KW-1185">Reference proteome</keyword>
<keyword evidence="1" id="KW-1133">Transmembrane helix</keyword>
<dbReference type="InterPro" id="IPR058887">
    <property type="entry name" value="YuzI-like"/>
</dbReference>
<organism evidence="2 3">
    <name type="scientific">Pullulanibacillus camelliae</name>
    <dbReference type="NCBI Taxonomy" id="1707096"/>
    <lineage>
        <taxon>Bacteria</taxon>
        <taxon>Bacillati</taxon>
        <taxon>Bacillota</taxon>
        <taxon>Bacilli</taxon>
        <taxon>Bacillales</taxon>
        <taxon>Sporolactobacillaceae</taxon>
        <taxon>Pullulanibacillus</taxon>
    </lineage>
</organism>
<dbReference type="AlphaFoldDB" id="A0A8J2YL59"/>
<reference evidence="2" key="1">
    <citation type="journal article" date="2014" name="Int. J. Syst. Evol. Microbiol.">
        <title>Complete genome sequence of Corynebacterium casei LMG S-19264T (=DSM 44701T), isolated from a smear-ripened cheese.</title>
        <authorList>
            <consortium name="US DOE Joint Genome Institute (JGI-PGF)"/>
            <person name="Walter F."/>
            <person name="Albersmeier A."/>
            <person name="Kalinowski J."/>
            <person name="Ruckert C."/>
        </authorList>
    </citation>
    <scope>NUCLEOTIDE SEQUENCE</scope>
    <source>
        <strain evidence="2">CGMCC 1.15371</strain>
    </source>
</reference>